<dbReference type="EMBL" id="LCNU01000011">
    <property type="protein sequence ID" value="KKU64213.1"/>
    <property type="molecule type" value="Genomic_DNA"/>
</dbReference>
<feature type="transmembrane region" description="Helical" evidence="1">
    <location>
        <begin position="70"/>
        <end position="91"/>
    </location>
</feature>
<protein>
    <submittedName>
        <fullName evidence="2">Uncharacterized protein</fullName>
    </submittedName>
</protein>
<dbReference type="Proteomes" id="UP000034502">
    <property type="component" value="Unassembled WGS sequence"/>
</dbReference>
<keyword evidence="1" id="KW-0812">Transmembrane</keyword>
<name>A0A0G1UDL6_9BACT</name>
<dbReference type="AlphaFoldDB" id="A0A0G1UDL6"/>
<reference evidence="2 3" key="1">
    <citation type="journal article" date="2015" name="Nature">
        <title>rRNA introns, odd ribosomes, and small enigmatic genomes across a large radiation of phyla.</title>
        <authorList>
            <person name="Brown C.T."/>
            <person name="Hug L.A."/>
            <person name="Thomas B.C."/>
            <person name="Sharon I."/>
            <person name="Castelle C.J."/>
            <person name="Singh A."/>
            <person name="Wilkins M.J."/>
            <person name="Williams K.H."/>
            <person name="Banfield J.F."/>
        </authorList>
    </citation>
    <scope>NUCLEOTIDE SEQUENCE [LARGE SCALE GENOMIC DNA]</scope>
</reference>
<evidence type="ECO:0000313" key="3">
    <source>
        <dbReference type="Proteomes" id="UP000034502"/>
    </source>
</evidence>
<proteinExistence type="predicted"/>
<accession>A0A0G1UDL6</accession>
<gene>
    <name evidence="2" type="ORF">UX86_C0011G0021</name>
</gene>
<evidence type="ECO:0000313" key="2">
    <source>
        <dbReference type="EMBL" id="KKU64213.1"/>
    </source>
</evidence>
<sequence>MEARRHDDIIRIMPGGMWKKIAAGAIAWLLAGVSAAVLSQTINRSFFGEWFPECPAYELGYCEADYRGTFLVLAEVLISAGGWFLLISRLIKNREALRQKKEMIARVTGKRV</sequence>
<evidence type="ECO:0000256" key="1">
    <source>
        <dbReference type="SAM" id="Phobius"/>
    </source>
</evidence>
<dbReference type="STRING" id="1618364.UX86_C0011G0021"/>
<keyword evidence="1" id="KW-0472">Membrane</keyword>
<keyword evidence="1" id="KW-1133">Transmembrane helix</keyword>
<organism evidence="2 3">
    <name type="scientific">Candidatus Amesbacteria bacterium GW2011_GWC1_47_15</name>
    <dbReference type="NCBI Taxonomy" id="1618364"/>
    <lineage>
        <taxon>Bacteria</taxon>
        <taxon>Candidatus Amesiibacteriota</taxon>
    </lineage>
</organism>
<comment type="caution">
    <text evidence="2">The sequence shown here is derived from an EMBL/GenBank/DDBJ whole genome shotgun (WGS) entry which is preliminary data.</text>
</comment>